<dbReference type="Pfam" id="PF03092">
    <property type="entry name" value="BT1"/>
    <property type="match status" value="1"/>
</dbReference>
<keyword evidence="3 6" id="KW-0812">Transmembrane</keyword>
<name>A0A392NEM7_9FABA</name>
<dbReference type="EMBL" id="LXQA010036473">
    <property type="protein sequence ID" value="MCH98011.1"/>
    <property type="molecule type" value="Genomic_DNA"/>
</dbReference>
<evidence type="ECO:0000313" key="8">
    <source>
        <dbReference type="Proteomes" id="UP000265520"/>
    </source>
</evidence>
<evidence type="ECO:0000256" key="5">
    <source>
        <dbReference type="ARBA" id="ARBA00023136"/>
    </source>
</evidence>
<dbReference type="InterPro" id="IPR039309">
    <property type="entry name" value="BT1"/>
</dbReference>
<feature type="transmembrane region" description="Helical" evidence="6">
    <location>
        <begin position="24"/>
        <end position="54"/>
    </location>
</feature>
<evidence type="ECO:0000256" key="4">
    <source>
        <dbReference type="ARBA" id="ARBA00022989"/>
    </source>
</evidence>
<keyword evidence="2" id="KW-0813">Transport</keyword>
<evidence type="ECO:0000256" key="2">
    <source>
        <dbReference type="ARBA" id="ARBA00022448"/>
    </source>
</evidence>
<evidence type="ECO:0000313" key="7">
    <source>
        <dbReference type="EMBL" id="MCH98011.1"/>
    </source>
</evidence>
<proteinExistence type="predicted"/>
<evidence type="ECO:0000256" key="1">
    <source>
        <dbReference type="ARBA" id="ARBA00004141"/>
    </source>
</evidence>
<accession>A0A392NEM7</accession>
<evidence type="ECO:0000256" key="6">
    <source>
        <dbReference type="SAM" id="Phobius"/>
    </source>
</evidence>
<keyword evidence="4 6" id="KW-1133">Transmembrane helix</keyword>
<dbReference type="AlphaFoldDB" id="A0A392NEM7"/>
<dbReference type="Proteomes" id="UP000265520">
    <property type="component" value="Unassembled WGS sequence"/>
</dbReference>
<evidence type="ECO:0000256" key="3">
    <source>
        <dbReference type="ARBA" id="ARBA00022692"/>
    </source>
</evidence>
<sequence length="55" mass="5565">MVGKPLYGLVSDSVYISGQHRVPYIAFGVAYAVVVAVIAIAVIAVAATCITAIAA</sequence>
<comment type="caution">
    <text evidence="7">The sequence shown here is derived from an EMBL/GenBank/DDBJ whole genome shotgun (WGS) entry which is preliminary data.</text>
</comment>
<dbReference type="GO" id="GO:0016020">
    <property type="term" value="C:membrane"/>
    <property type="evidence" value="ECO:0007669"/>
    <property type="project" value="UniProtKB-SubCell"/>
</dbReference>
<gene>
    <name evidence="7" type="ORF">A2U01_0019010</name>
</gene>
<keyword evidence="5 6" id="KW-0472">Membrane</keyword>
<organism evidence="7 8">
    <name type="scientific">Trifolium medium</name>
    <dbReference type="NCBI Taxonomy" id="97028"/>
    <lineage>
        <taxon>Eukaryota</taxon>
        <taxon>Viridiplantae</taxon>
        <taxon>Streptophyta</taxon>
        <taxon>Embryophyta</taxon>
        <taxon>Tracheophyta</taxon>
        <taxon>Spermatophyta</taxon>
        <taxon>Magnoliopsida</taxon>
        <taxon>eudicotyledons</taxon>
        <taxon>Gunneridae</taxon>
        <taxon>Pentapetalae</taxon>
        <taxon>rosids</taxon>
        <taxon>fabids</taxon>
        <taxon>Fabales</taxon>
        <taxon>Fabaceae</taxon>
        <taxon>Papilionoideae</taxon>
        <taxon>50 kb inversion clade</taxon>
        <taxon>NPAAA clade</taxon>
        <taxon>Hologalegina</taxon>
        <taxon>IRL clade</taxon>
        <taxon>Trifolieae</taxon>
        <taxon>Trifolium</taxon>
    </lineage>
</organism>
<keyword evidence="8" id="KW-1185">Reference proteome</keyword>
<reference evidence="7 8" key="1">
    <citation type="journal article" date="2018" name="Front. Plant Sci.">
        <title>Red Clover (Trifolium pratense) and Zigzag Clover (T. medium) - A Picture of Genomic Similarities and Differences.</title>
        <authorList>
            <person name="Dluhosova J."/>
            <person name="Istvanek J."/>
            <person name="Nedelnik J."/>
            <person name="Repkova J."/>
        </authorList>
    </citation>
    <scope>NUCLEOTIDE SEQUENCE [LARGE SCALE GENOMIC DNA]</scope>
    <source>
        <strain evidence="8">cv. 10/8</strain>
        <tissue evidence="7">Leaf</tissue>
    </source>
</reference>
<comment type="subcellular location">
    <subcellularLocation>
        <location evidence="1">Membrane</location>
        <topology evidence="1">Multi-pass membrane protein</topology>
    </subcellularLocation>
</comment>
<protein>
    <submittedName>
        <fullName evidence="7">Putative folate-biopterin transporter 7-like</fullName>
    </submittedName>
</protein>